<feature type="short sequence motif" description="'HIGH' region" evidence="9">
    <location>
        <begin position="42"/>
        <end position="52"/>
    </location>
</feature>
<evidence type="ECO:0000313" key="16">
    <source>
        <dbReference type="Proteomes" id="UP001224392"/>
    </source>
</evidence>
<dbReference type="CDD" id="cd07958">
    <property type="entry name" value="Anticodon_Ia_Leu_BEm"/>
    <property type="match status" value="1"/>
</dbReference>
<gene>
    <name evidence="9 15" type="primary">leuS</name>
    <name evidence="15" type="ORF">MNKW57_08120</name>
</gene>
<dbReference type="EMBL" id="BSYJ01000002">
    <property type="protein sequence ID" value="GMG86491.1"/>
    <property type="molecule type" value="Genomic_DNA"/>
</dbReference>
<feature type="domain" description="Aminoacyl-tRNA synthetase class Ia" evidence="11">
    <location>
        <begin position="420"/>
        <end position="576"/>
    </location>
</feature>
<dbReference type="Pfam" id="PF08264">
    <property type="entry name" value="Anticodon_1"/>
    <property type="match status" value="1"/>
</dbReference>
<keyword evidence="5 9" id="KW-0067">ATP-binding</keyword>
<comment type="similarity">
    <text evidence="1 9 10">Belongs to the class-I aminoacyl-tRNA synthetase family.</text>
</comment>
<dbReference type="PRINTS" id="PR00985">
    <property type="entry name" value="TRNASYNTHLEU"/>
</dbReference>
<evidence type="ECO:0000313" key="15">
    <source>
        <dbReference type="EMBL" id="GMG86491.1"/>
    </source>
</evidence>
<dbReference type="CDD" id="cd00812">
    <property type="entry name" value="LeuRS_core"/>
    <property type="match status" value="1"/>
</dbReference>
<keyword evidence="7 9" id="KW-0030">Aminoacyl-tRNA synthetase</keyword>
<evidence type="ECO:0000259" key="13">
    <source>
        <dbReference type="Pfam" id="PF09334"/>
    </source>
</evidence>
<dbReference type="InterPro" id="IPR001412">
    <property type="entry name" value="aa-tRNA-synth_I_CS"/>
</dbReference>
<comment type="caution">
    <text evidence="15">The sequence shown here is derived from an EMBL/GenBank/DDBJ whole genome shotgun (WGS) entry which is preliminary data.</text>
</comment>
<evidence type="ECO:0000256" key="2">
    <source>
        <dbReference type="ARBA" id="ARBA00022490"/>
    </source>
</evidence>
<dbReference type="Gene3D" id="1.10.730.10">
    <property type="entry name" value="Isoleucyl-tRNA Synthetase, Domain 1"/>
    <property type="match status" value="1"/>
</dbReference>
<keyword evidence="3 9" id="KW-0436">Ligase</keyword>
<dbReference type="RefSeq" id="WP_285763024.1">
    <property type="nucleotide sequence ID" value="NZ_BSYJ01000002.1"/>
</dbReference>
<dbReference type="InterPro" id="IPR009080">
    <property type="entry name" value="tRNAsynth_Ia_anticodon-bd"/>
</dbReference>
<dbReference type="Gene3D" id="3.40.50.620">
    <property type="entry name" value="HUPs"/>
    <property type="match status" value="2"/>
</dbReference>
<dbReference type="Gene3D" id="3.90.740.10">
    <property type="entry name" value="Valyl/Leucyl/Isoleucyl-tRNA synthetase, editing domain"/>
    <property type="match status" value="1"/>
</dbReference>
<evidence type="ECO:0000259" key="12">
    <source>
        <dbReference type="Pfam" id="PF08264"/>
    </source>
</evidence>
<name>A0ABQ6LWR8_9GAMM</name>
<keyword evidence="16" id="KW-1185">Reference proteome</keyword>
<dbReference type="InterPro" id="IPR002302">
    <property type="entry name" value="Leu-tRNA-ligase"/>
</dbReference>
<dbReference type="PANTHER" id="PTHR43740:SF2">
    <property type="entry name" value="LEUCINE--TRNA LIGASE, MITOCHONDRIAL"/>
    <property type="match status" value="1"/>
</dbReference>
<evidence type="ECO:0000256" key="3">
    <source>
        <dbReference type="ARBA" id="ARBA00022598"/>
    </source>
</evidence>
<dbReference type="EC" id="6.1.1.4" evidence="9"/>
<dbReference type="Pfam" id="PF09334">
    <property type="entry name" value="tRNA-synt_1g"/>
    <property type="match status" value="1"/>
</dbReference>
<feature type="short sequence motif" description="'KMSKS' region" evidence="9">
    <location>
        <begin position="623"/>
        <end position="627"/>
    </location>
</feature>
<dbReference type="Pfam" id="PF13603">
    <property type="entry name" value="tRNA-synt_1_2"/>
    <property type="match status" value="1"/>
</dbReference>
<dbReference type="SUPFAM" id="SSF52374">
    <property type="entry name" value="Nucleotidylyl transferase"/>
    <property type="match status" value="1"/>
</dbReference>
<dbReference type="InterPro" id="IPR014729">
    <property type="entry name" value="Rossmann-like_a/b/a_fold"/>
</dbReference>
<dbReference type="Proteomes" id="UP001224392">
    <property type="component" value="Unassembled WGS sequence"/>
</dbReference>
<feature type="domain" description="Methionyl/Leucyl tRNA synthetase" evidence="13">
    <location>
        <begin position="39"/>
        <end position="171"/>
    </location>
</feature>
<feature type="domain" description="Aminoacyl-tRNA synthetase class Ia" evidence="11">
    <location>
        <begin position="623"/>
        <end position="660"/>
    </location>
</feature>
<accession>A0ABQ6LWR8</accession>
<keyword evidence="2 9" id="KW-0963">Cytoplasm</keyword>
<dbReference type="InterPro" id="IPR015413">
    <property type="entry name" value="Methionyl/Leucyl_tRNA_Synth"/>
</dbReference>
<dbReference type="NCBIfam" id="TIGR00396">
    <property type="entry name" value="leuS_bact"/>
    <property type="match status" value="1"/>
</dbReference>
<dbReference type="InterPro" id="IPR013155">
    <property type="entry name" value="M/V/L/I-tRNA-synth_anticd-bd"/>
</dbReference>
<feature type="domain" description="Methionyl/Valyl/Leucyl/Isoleucyl-tRNA synthetase anticodon-binding" evidence="12">
    <location>
        <begin position="703"/>
        <end position="826"/>
    </location>
</feature>
<dbReference type="PANTHER" id="PTHR43740">
    <property type="entry name" value="LEUCYL-TRNA SYNTHETASE"/>
    <property type="match status" value="1"/>
</dbReference>
<dbReference type="SUPFAM" id="SSF50677">
    <property type="entry name" value="ValRS/IleRS/LeuRS editing domain"/>
    <property type="match status" value="1"/>
</dbReference>
<evidence type="ECO:0000256" key="8">
    <source>
        <dbReference type="ARBA" id="ARBA00047469"/>
    </source>
</evidence>
<dbReference type="Gene3D" id="2.20.28.290">
    <property type="match status" value="1"/>
</dbReference>
<dbReference type="InterPro" id="IPR009008">
    <property type="entry name" value="Val/Leu/Ile-tRNA-synth_edit"/>
</dbReference>
<evidence type="ECO:0000256" key="4">
    <source>
        <dbReference type="ARBA" id="ARBA00022741"/>
    </source>
</evidence>
<organism evidence="15 16">
    <name type="scientific">Biformimicrobium ophioploci</name>
    <dbReference type="NCBI Taxonomy" id="3036711"/>
    <lineage>
        <taxon>Bacteria</taxon>
        <taxon>Pseudomonadati</taxon>
        <taxon>Pseudomonadota</taxon>
        <taxon>Gammaproteobacteria</taxon>
        <taxon>Cellvibrionales</taxon>
        <taxon>Microbulbiferaceae</taxon>
        <taxon>Biformimicrobium</taxon>
    </lineage>
</organism>
<dbReference type="SUPFAM" id="SSF47323">
    <property type="entry name" value="Anticodon-binding domain of a subclass of class I aminoacyl-tRNA synthetases"/>
    <property type="match status" value="1"/>
</dbReference>
<protein>
    <recommendedName>
        <fullName evidence="9">Leucine--tRNA ligase</fullName>
        <ecNumber evidence="9">6.1.1.4</ecNumber>
    </recommendedName>
    <alternativeName>
        <fullName evidence="9">Leucyl-tRNA synthetase</fullName>
        <shortName evidence="9">LeuRS</shortName>
    </alternativeName>
</protein>
<evidence type="ECO:0000256" key="5">
    <source>
        <dbReference type="ARBA" id="ARBA00022840"/>
    </source>
</evidence>
<evidence type="ECO:0000256" key="6">
    <source>
        <dbReference type="ARBA" id="ARBA00022917"/>
    </source>
</evidence>
<dbReference type="PROSITE" id="PS00178">
    <property type="entry name" value="AA_TRNA_LIGASE_I"/>
    <property type="match status" value="1"/>
</dbReference>
<keyword evidence="4 9" id="KW-0547">Nucleotide-binding</keyword>
<dbReference type="Pfam" id="PF00133">
    <property type="entry name" value="tRNA-synt_1"/>
    <property type="match status" value="2"/>
</dbReference>
<comment type="subcellular location">
    <subcellularLocation>
        <location evidence="9">Cytoplasm</location>
    </subcellularLocation>
</comment>
<proteinExistence type="inferred from homology"/>
<evidence type="ECO:0000259" key="11">
    <source>
        <dbReference type="Pfam" id="PF00133"/>
    </source>
</evidence>
<sequence length="865" mass="96708">MEELYRPAEIEAEAQQYWDQNASFEVTEDPGKEKFYCLSMFPYPSGKLHMGHVRNYTITDVISRFQRMQGKNVLHPMGWDAFGLPAENAAIQNKTAPAKWTYQNVDYMKGQLKSLGFGFDWSRELATCQPSYYRWEQWFFTRLYEKGLVYKKMATVNWDPVDQTVLANEQVIDGRGWRSGALVERKEIPQWFIKITDYAEELLADLDKLPEWPEQVRTMQRNWIGKSRGVDMTFDLASEVAGITAFDIYTTRPDTLMGVTYVSLAAEHPIAQALAEDNAELAAFIAECKSQSVAEADMATMEKKGMDTGIKAVHPLTGEEVPVWVANYVLMDYGSGAVMAVPGHDQRDWEFATQYGLPIVQVIEAADGESVDLTKEAFVEKGKLVNSGEFDGLAFKAAFDAIAAKLGAAGKGKVSTNYRLRDWGVSRQRYWGAPIPMFNLEDGGEIPVPAHKLPVLLPEDVVMDGVQSPIKADKEWRKDELDGVAVERETDTFDTFMESSWYYARYTSPNFDEGMLDPTAANYWLPVDQYVGGIEHAILHLLYARFFHKLMRDEGLVNSDEPFKRLLCQGMVLAESFYKEGEKGAKIWVAPSDVNVERDDKGRAVRATHKETGEELVAGGVVKMSKSKNNGIDPHATVEQYGADTVRLFTMFAAPPEQTLEWHESGVEGASRFLRKLWKTVHAHLGAGEIATLDPNALNDKHKDLRRKTHETIQKVSDDYGRRQTFNTAVAAVMELLNETGKLADRNSAQGLAVEREALVAAVQLLAPVTPHICHKLWALLGHADALIDAAWPTVDESALVRSSITLVVQVNGKVRAKLEAPADADKARLEKLALADANVQKFIDDKTVRKVIVVPGKLVNIVAN</sequence>
<evidence type="ECO:0000256" key="7">
    <source>
        <dbReference type="ARBA" id="ARBA00023146"/>
    </source>
</evidence>
<feature type="binding site" evidence="9">
    <location>
        <position position="626"/>
    </location>
    <ligand>
        <name>ATP</name>
        <dbReference type="ChEBI" id="CHEBI:30616"/>
    </ligand>
</feature>
<dbReference type="Gene3D" id="3.10.20.590">
    <property type="match status" value="1"/>
</dbReference>
<comment type="catalytic activity">
    <reaction evidence="8 9">
        <text>tRNA(Leu) + L-leucine + ATP = L-leucyl-tRNA(Leu) + AMP + diphosphate</text>
        <dbReference type="Rhea" id="RHEA:11688"/>
        <dbReference type="Rhea" id="RHEA-COMP:9613"/>
        <dbReference type="Rhea" id="RHEA-COMP:9622"/>
        <dbReference type="ChEBI" id="CHEBI:30616"/>
        <dbReference type="ChEBI" id="CHEBI:33019"/>
        <dbReference type="ChEBI" id="CHEBI:57427"/>
        <dbReference type="ChEBI" id="CHEBI:78442"/>
        <dbReference type="ChEBI" id="CHEBI:78494"/>
        <dbReference type="ChEBI" id="CHEBI:456215"/>
        <dbReference type="EC" id="6.1.1.4"/>
    </reaction>
</comment>
<dbReference type="InterPro" id="IPR002300">
    <property type="entry name" value="aa-tRNA-synth_Ia"/>
</dbReference>
<dbReference type="InterPro" id="IPR025709">
    <property type="entry name" value="Leu_tRNA-synth_edit"/>
</dbReference>
<evidence type="ECO:0000256" key="1">
    <source>
        <dbReference type="ARBA" id="ARBA00005594"/>
    </source>
</evidence>
<feature type="domain" description="Leucyl-tRNA synthetase editing" evidence="14">
    <location>
        <begin position="221"/>
        <end position="406"/>
    </location>
</feature>
<dbReference type="HAMAP" id="MF_00049_B">
    <property type="entry name" value="Leu_tRNA_synth_B"/>
    <property type="match status" value="1"/>
</dbReference>
<reference evidence="15 16" key="1">
    <citation type="submission" date="2023-04" db="EMBL/GenBank/DDBJ databases">
        <title>Marinobulbifer ophiurae gen. nov., sp. Nov., isolate from tissue of brittle star Ophioplocus japonicus.</title>
        <authorList>
            <person name="Kawano K."/>
            <person name="Sawayama S."/>
            <person name="Nakagawa S."/>
        </authorList>
    </citation>
    <scope>NUCLEOTIDE SEQUENCE [LARGE SCALE GENOMIC DNA]</scope>
    <source>
        <strain evidence="15 16">NKW57</strain>
    </source>
</reference>
<keyword evidence="6 9" id="KW-0648">Protein biosynthesis</keyword>
<dbReference type="GO" id="GO:0016874">
    <property type="term" value="F:ligase activity"/>
    <property type="evidence" value="ECO:0007669"/>
    <property type="project" value="UniProtKB-KW"/>
</dbReference>
<evidence type="ECO:0000259" key="14">
    <source>
        <dbReference type="Pfam" id="PF13603"/>
    </source>
</evidence>
<evidence type="ECO:0000256" key="10">
    <source>
        <dbReference type="RuleBase" id="RU363035"/>
    </source>
</evidence>
<evidence type="ECO:0000256" key="9">
    <source>
        <dbReference type="HAMAP-Rule" id="MF_00049"/>
    </source>
</evidence>